<keyword evidence="2" id="KW-0812">Transmembrane</keyword>
<protein>
    <submittedName>
        <fullName evidence="3">Uncharacterized protein</fullName>
    </submittedName>
</protein>
<name>A0A0F6CKU7_MYCGL</name>
<dbReference type="EMBL" id="CP006916">
    <property type="protein sequence ID" value="AHB99719.1"/>
    <property type="molecule type" value="Genomic_DNA"/>
</dbReference>
<feature type="region of interest" description="Disordered" evidence="1">
    <location>
        <begin position="1"/>
        <end position="20"/>
    </location>
</feature>
<gene>
    <name evidence="3" type="ORF">GCW_02585</name>
</gene>
<feature type="transmembrane region" description="Helical" evidence="2">
    <location>
        <begin position="61"/>
        <end position="83"/>
    </location>
</feature>
<dbReference type="AlphaFoldDB" id="A0A0F6CKU7"/>
<feature type="compositionally biased region" description="Polar residues" evidence="1">
    <location>
        <begin position="8"/>
        <end position="20"/>
    </location>
</feature>
<dbReference type="HOGENOM" id="CLU_2396489_0_0_14"/>
<sequence length="93" mass="10698">MLKEHNEPTNQPDLEQVKQSHTKLIQEQEQLDLDKKTDKHNEVYEYQSNSKLDKLSKWTKILIIIFLILLCVGSIVGAVFAVMTARSMGLQQS</sequence>
<evidence type="ECO:0000313" key="4">
    <source>
        <dbReference type="Proteomes" id="UP000018735"/>
    </source>
</evidence>
<keyword evidence="2" id="KW-1133">Transmembrane helix</keyword>
<evidence type="ECO:0000256" key="2">
    <source>
        <dbReference type="SAM" id="Phobius"/>
    </source>
</evidence>
<reference evidence="3 4" key="1">
    <citation type="journal article" date="2011" name="PLoS ONE">
        <title>Core proteome of the minimal cell: comparative proteomics of three mollicute species.</title>
        <authorList>
            <person name="Fisunov G.Y."/>
            <person name="Alexeev D.G."/>
            <person name="Bazaleev N.A."/>
            <person name="Ladygina V.G."/>
            <person name="Galyamina M.A."/>
            <person name="Kondratov I.G."/>
            <person name="Zhukova N.A."/>
            <person name="Serebryakova M.V."/>
            <person name="Demina I.A."/>
            <person name="Govorun V.M."/>
        </authorList>
    </citation>
    <scope>NUCLEOTIDE SEQUENCE [LARGE SCALE GENOMIC DNA]</scope>
    <source>
        <strain evidence="3 4">S6</strain>
    </source>
</reference>
<evidence type="ECO:0000256" key="1">
    <source>
        <dbReference type="SAM" id="MobiDB-lite"/>
    </source>
</evidence>
<dbReference type="RefSeq" id="WP_011884594.1">
    <property type="nucleotide sequence ID" value="NC_023030.2"/>
</dbReference>
<organism evidence="3 4">
    <name type="scientific">Mycoplasmoides gallisepticum S6</name>
    <dbReference type="NCBI Taxonomy" id="1006581"/>
    <lineage>
        <taxon>Bacteria</taxon>
        <taxon>Bacillati</taxon>
        <taxon>Mycoplasmatota</taxon>
        <taxon>Mycoplasmoidales</taxon>
        <taxon>Mycoplasmoidaceae</taxon>
        <taxon>Mycoplasmoides</taxon>
    </lineage>
</organism>
<keyword evidence="2" id="KW-0472">Membrane</keyword>
<accession>A0A0F6CKU7</accession>
<dbReference type="Proteomes" id="UP000018735">
    <property type="component" value="Chromosome"/>
</dbReference>
<evidence type="ECO:0000313" key="3">
    <source>
        <dbReference type="EMBL" id="AHB99719.1"/>
    </source>
</evidence>
<proteinExistence type="predicted"/>
<dbReference type="KEGG" id="mgz:GCW_02585"/>